<evidence type="ECO:0000313" key="1">
    <source>
        <dbReference type="Ensembl" id="ENSCJAP00000090267.1"/>
    </source>
</evidence>
<dbReference type="Proteomes" id="UP000008225">
    <property type="component" value="Chromosome 20"/>
</dbReference>
<sequence length="66" mass="7726">PVRTTVCNSPTRFFPALKYNFTISSKGTKRDMQNSLNFLEIKKKKKEIYVKPDKESLLYILQVPCE</sequence>
<evidence type="ECO:0000313" key="2">
    <source>
        <dbReference type="Proteomes" id="UP000008225"/>
    </source>
</evidence>
<dbReference type="AlphaFoldDB" id="A0A8I3WK80"/>
<reference evidence="1" key="3">
    <citation type="submission" date="2025-09" db="UniProtKB">
        <authorList>
            <consortium name="Ensembl"/>
        </authorList>
    </citation>
    <scope>IDENTIFICATION</scope>
</reference>
<keyword evidence="2" id="KW-1185">Reference proteome</keyword>
<protein>
    <submittedName>
        <fullName evidence="1">Uncharacterized protein</fullName>
    </submittedName>
</protein>
<reference evidence="1 2" key="1">
    <citation type="submission" date="2009-03" db="EMBL/GenBank/DDBJ databases">
        <authorList>
            <person name="Warren W."/>
            <person name="Ye L."/>
            <person name="Minx P."/>
            <person name="Worley K."/>
            <person name="Gibbs R."/>
            <person name="Wilson R.K."/>
        </authorList>
    </citation>
    <scope>NUCLEOTIDE SEQUENCE [LARGE SCALE GENOMIC DNA]</scope>
</reference>
<organism evidence="1 2">
    <name type="scientific">Callithrix jacchus</name>
    <name type="common">White-tufted-ear marmoset</name>
    <name type="synonym">Simia Jacchus</name>
    <dbReference type="NCBI Taxonomy" id="9483"/>
    <lineage>
        <taxon>Eukaryota</taxon>
        <taxon>Metazoa</taxon>
        <taxon>Chordata</taxon>
        <taxon>Craniata</taxon>
        <taxon>Vertebrata</taxon>
        <taxon>Euteleostomi</taxon>
        <taxon>Mammalia</taxon>
        <taxon>Eutheria</taxon>
        <taxon>Euarchontoglires</taxon>
        <taxon>Primates</taxon>
        <taxon>Haplorrhini</taxon>
        <taxon>Platyrrhini</taxon>
        <taxon>Cebidae</taxon>
        <taxon>Callitrichinae</taxon>
        <taxon>Callithrix</taxon>
        <taxon>Callithrix</taxon>
    </lineage>
</organism>
<dbReference type="Gene3D" id="3.30.450.30">
    <property type="entry name" value="Dynein light chain 2a, cytoplasmic"/>
    <property type="match status" value="1"/>
</dbReference>
<name>A0A8I3WK80_CALJA</name>
<proteinExistence type="predicted"/>
<dbReference type="SUPFAM" id="SSF103196">
    <property type="entry name" value="Roadblock/LC7 domain"/>
    <property type="match status" value="1"/>
</dbReference>
<reference evidence="1" key="2">
    <citation type="submission" date="2025-08" db="UniProtKB">
        <authorList>
            <consortium name="Ensembl"/>
        </authorList>
    </citation>
    <scope>IDENTIFICATION</scope>
</reference>
<accession>A0A8I3WK80</accession>
<dbReference type="Ensembl" id="ENSCJAT00000145294.1">
    <property type="protein sequence ID" value="ENSCJAP00000090267.1"/>
    <property type="gene ID" value="ENSCJAG00000080145.1"/>
</dbReference>